<dbReference type="AlphaFoldDB" id="A0A0R7QTS0"/>
<keyword evidence="5" id="KW-0732">Signal</keyword>
<dbReference type="InterPro" id="IPR001314">
    <property type="entry name" value="Peptidase_S1A"/>
</dbReference>
<dbReference type="GO" id="GO:0006508">
    <property type="term" value="P:proteolysis"/>
    <property type="evidence" value="ECO:0007669"/>
    <property type="project" value="UniProtKB-KW"/>
</dbReference>
<feature type="domain" description="Peptidase S1" evidence="6">
    <location>
        <begin position="53"/>
        <end position="277"/>
    </location>
</feature>
<dbReference type="SMART" id="SM00020">
    <property type="entry name" value="Tryp_SPc"/>
    <property type="match status" value="1"/>
</dbReference>
<evidence type="ECO:0000313" key="7">
    <source>
        <dbReference type="EMBL" id="AKR54064.1"/>
    </source>
</evidence>
<dbReference type="SUPFAM" id="SSF50494">
    <property type="entry name" value="Trypsin-like serine proteases"/>
    <property type="match status" value="1"/>
</dbReference>
<accession>A0A0R7QTS0</accession>
<organism evidence="7">
    <name type="scientific">Nocardiopsis sp. CMB-M0232</name>
    <dbReference type="NCBI Taxonomy" id="1231934"/>
    <lineage>
        <taxon>Bacteria</taxon>
        <taxon>Bacillati</taxon>
        <taxon>Actinomycetota</taxon>
        <taxon>Actinomycetes</taxon>
        <taxon>Streptosporangiales</taxon>
        <taxon>Nocardiopsidaceae</taxon>
        <taxon>Nocardiopsis</taxon>
    </lineage>
</organism>
<dbReference type="InterPro" id="IPR009003">
    <property type="entry name" value="Peptidase_S1_PA"/>
</dbReference>
<dbReference type="PANTHER" id="PTHR24256">
    <property type="entry name" value="TRYPTASE-RELATED"/>
    <property type="match status" value="1"/>
</dbReference>
<reference evidence="7" key="1">
    <citation type="journal article" date="2015" name="ACS Synth. Biol.">
        <title>Two distinct cyclodipeptide synthases from a marine actinomycete catalyze biosynthesis of the same diketopiperazine natural product.</title>
        <authorList>
            <person name="James E.D."/>
            <person name="Knuckley B."/>
            <person name="Alqahtani N."/>
            <person name="Porwal S."/>
            <person name="Ban J."/>
            <person name="Karty J.A."/>
            <person name="Viswanathan R."/>
            <person name="Lane A.L."/>
        </authorList>
    </citation>
    <scope>NUCLEOTIDE SEQUENCE</scope>
    <source>
        <strain evidence="7">CMB-M0232</strain>
    </source>
</reference>
<dbReference type="PROSITE" id="PS51318">
    <property type="entry name" value="TAT"/>
    <property type="match status" value="1"/>
</dbReference>
<feature type="signal peptide" evidence="5">
    <location>
        <begin position="1"/>
        <end position="40"/>
    </location>
</feature>
<evidence type="ECO:0000256" key="1">
    <source>
        <dbReference type="ARBA" id="ARBA00022670"/>
    </source>
</evidence>
<sequence>MADGLRHTPRRHNARRRVAAAGALGAAAFLAAVAPAPAAAASDAGDEDMSTTIIGGVDATEEYPFMASLQFDGEHFCGGSLIDEEWVVTAAHCVLEDDPEQVTARIGSNDHTSGGTEVGVSRIVTHPGFALDPAANDIAVVELAEPVGQEPIALAPKAGGAGTPTRILGWGMTCDSDEDCPETPTVLQELDTEIVSDDQCTGFDGATEICTQHPAEDAQACYGDSGGPQIRRGPDGWELIGATSRDGDYDSDPLCSTGPAIWTDITAYDDWIRSTIAA</sequence>
<evidence type="ECO:0000256" key="4">
    <source>
        <dbReference type="ARBA" id="ARBA00023157"/>
    </source>
</evidence>
<dbReference type="GO" id="GO:0004252">
    <property type="term" value="F:serine-type endopeptidase activity"/>
    <property type="evidence" value="ECO:0007669"/>
    <property type="project" value="InterPro"/>
</dbReference>
<evidence type="ECO:0000256" key="3">
    <source>
        <dbReference type="ARBA" id="ARBA00022825"/>
    </source>
</evidence>
<dbReference type="PROSITE" id="PS00134">
    <property type="entry name" value="TRYPSIN_HIS"/>
    <property type="match status" value="1"/>
</dbReference>
<keyword evidence="4" id="KW-1015">Disulfide bond</keyword>
<dbReference type="Pfam" id="PF00089">
    <property type="entry name" value="Trypsin"/>
    <property type="match status" value="1"/>
</dbReference>
<keyword evidence="1 7" id="KW-0645">Protease</keyword>
<dbReference type="InterPro" id="IPR018114">
    <property type="entry name" value="TRYPSIN_HIS"/>
</dbReference>
<dbReference type="InterPro" id="IPR006311">
    <property type="entry name" value="TAT_signal"/>
</dbReference>
<dbReference type="CDD" id="cd00190">
    <property type="entry name" value="Tryp_SPc"/>
    <property type="match status" value="1"/>
</dbReference>
<dbReference type="PROSITE" id="PS50240">
    <property type="entry name" value="TRYPSIN_DOM"/>
    <property type="match status" value="1"/>
</dbReference>
<dbReference type="InterPro" id="IPR043504">
    <property type="entry name" value="Peptidase_S1_PA_chymotrypsin"/>
</dbReference>
<keyword evidence="3" id="KW-0720">Serine protease</keyword>
<dbReference type="FunFam" id="2.40.10.10:FF:000073">
    <property type="entry name" value="Trypsin alpha"/>
    <property type="match status" value="1"/>
</dbReference>
<evidence type="ECO:0000259" key="6">
    <source>
        <dbReference type="PROSITE" id="PS50240"/>
    </source>
</evidence>
<evidence type="ECO:0000256" key="5">
    <source>
        <dbReference type="SAM" id="SignalP"/>
    </source>
</evidence>
<dbReference type="InterPro" id="IPR001254">
    <property type="entry name" value="Trypsin_dom"/>
</dbReference>
<proteinExistence type="predicted"/>
<evidence type="ECO:0000256" key="2">
    <source>
        <dbReference type="ARBA" id="ARBA00022801"/>
    </source>
</evidence>
<keyword evidence="2" id="KW-0378">Hydrolase</keyword>
<feature type="chain" id="PRO_5006587717" evidence="5">
    <location>
        <begin position="41"/>
        <end position="278"/>
    </location>
</feature>
<name>A0A0R7QTS0_9ACTN</name>
<protein>
    <submittedName>
        <fullName evidence="7">Protease</fullName>
    </submittedName>
</protein>
<dbReference type="InterPro" id="IPR051487">
    <property type="entry name" value="Ser/Thr_Proteases_Immune/Dev"/>
</dbReference>
<dbReference type="PRINTS" id="PR00722">
    <property type="entry name" value="CHYMOTRYPSIN"/>
</dbReference>
<dbReference type="Gene3D" id="2.40.10.10">
    <property type="entry name" value="Trypsin-like serine proteases"/>
    <property type="match status" value="1"/>
</dbReference>
<dbReference type="EMBL" id="KT184401">
    <property type="protein sequence ID" value="AKR54064.1"/>
    <property type="molecule type" value="Genomic_DNA"/>
</dbReference>